<dbReference type="InterPro" id="IPR023395">
    <property type="entry name" value="MCP_dom_sf"/>
</dbReference>
<dbReference type="Proteomes" id="UP000728032">
    <property type="component" value="Unassembled WGS sequence"/>
</dbReference>
<dbReference type="EMBL" id="OC925404">
    <property type="protein sequence ID" value="CAD7656120.1"/>
    <property type="molecule type" value="Genomic_DNA"/>
</dbReference>
<keyword evidence="7" id="KW-0496">Mitochondrion</keyword>
<keyword evidence="6" id="KW-0999">Mitochondrion inner membrane</keyword>
<dbReference type="Pfam" id="PF00153">
    <property type="entry name" value="Mito_carr"/>
    <property type="match status" value="3"/>
</dbReference>
<keyword evidence="5" id="KW-0677">Repeat</keyword>
<accession>A0A7R9QRS3</accession>
<protein>
    <recommendedName>
        <fullName evidence="13">Graves disease carrier protein</fullName>
    </recommendedName>
</protein>
<proteinExistence type="inferred from homology"/>
<evidence type="ECO:0000256" key="9">
    <source>
        <dbReference type="PROSITE-ProRule" id="PRU00282"/>
    </source>
</evidence>
<evidence type="ECO:0000256" key="1">
    <source>
        <dbReference type="ARBA" id="ARBA00004448"/>
    </source>
</evidence>
<dbReference type="PRINTS" id="PR00928">
    <property type="entry name" value="GRAVESDC"/>
</dbReference>
<comment type="subcellular location">
    <subcellularLocation>
        <location evidence="1">Mitochondrion inner membrane</location>
        <topology evidence="1">Multi-pass membrane protein</topology>
    </subcellularLocation>
</comment>
<dbReference type="EMBL" id="CAJPVJ010010579">
    <property type="protein sequence ID" value="CAG2173307.1"/>
    <property type="molecule type" value="Genomic_DNA"/>
</dbReference>
<comment type="similarity">
    <text evidence="2 10">Belongs to the mitochondrial carrier (TC 2.A.29) family.</text>
</comment>
<feature type="repeat" description="Solcar" evidence="9">
    <location>
        <begin position="220"/>
        <end position="311"/>
    </location>
</feature>
<evidence type="ECO:0000256" key="4">
    <source>
        <dbReference type="ARBA" id="ARBA00022692"/>
    </source>
</evidence>
<evidence type="ECO:0000313" key="12">
    <source>
        <dbReference type="Proteomes" id="UP000728032"/>
    </source>
</evidence>
<sequence>MSSSDLKNPVFMAKSFLAGGIAGMTSKTAVAPLDRIKILLQVHNTHYKEYGVFSGLKAIVKKERFLSLYKGNGAQMVRIFPYAAVQFSSFEIYKRGLSIFFRESESGKVNHSLKFFAGSMAGVTSALMTYPLDLVRARLAFHVTQTVEGLKLPTTIVGTLVHVFQNEGKMVGLYRGITPTVLAMIPYGGCNFYMFERLKHLAVEYMPSLCGYEKDGKTVLNIPSKLLCGGIAGAIGQTTIYPLDVARRRMQLSMTSNETKKYSEGFLKTLAITYRDYGVVRGLYRGMSINYIRAIPMVAVSFSTYEVCKQMLGLETGI</sequence>
<dbReference type="OrthoDB" id="270584at2759"/>
<dbReference type="InterPro" id="IPR002067">
    <property type="entry name" value="MCP"/>
</dbReference>
<evidence type="ECO:0008006" key="13">
    <source>
        <dbReference type="Google" id="ProtNLM"/>
    </source>
</evidence>
<dbReference type="InterPro" id="IPR002167">
    <property type="entry name" value="GDC-like"/>
</dbReference>
<evidence type="ECO:0000256" key="2">
    <source>
        <dbReference type="ARBA" id="ARBA00006375"/>
    </source>
</evidence>
<dbReference type="GO" id="GO:0005743">
    <property type="term" value="C:mitochondrial inner membrane"/>
    <property type="evidence" value="ECO:0007669"/>
    <property type="project" value="UniProtKB-SubCell"/>
</dbReference>
<feature type="repeat" description="Solcar" evidence="9">
    <location>
        <begin position="109"/>
        <end position="201"/>
    </location>
</feature>
<organism evidence="11">
    <name type="scientific">Oppiella nova</name>
    <dbReference type="NCBI Taxonomy" id="334625"/>
    <lineage>
        <taxon>Eukaryota</taxon>
        <taxon>Metazoa</taxon>
        <taxon>Ecdysozoa</taxon>
        <taxon>Arthropoda</taxon>
        <taxon>Chelicerata</taxon>
        <taxon>Arachnida</taxon>
        <taxon>Acari</taxon>
        <taxon>Acariformes</taxon>
        <taxon>Sarcoptiformes</taxon>
        <taxon>Oribatida</taxon>
        <taxon>Brachypylina</taxon>
        <taxon>Oppioidea</taxon>
        <taxon>Oppiidae</taxon>
        <taxon>Oppiella</taxon>
    </lineage>
</organism>
<keyword evidence="8 9" id="KW-0472">Membrane</keyword>
<evidence type="ECO:0000256" key="6">
    <source>
        <dbReference type="ARBA" id="ARBA00022792"/>
    </source>
</evidence>
<dbReference type="Gene3D" id="1.50.40.10">
    <property type="entry name" value="Mitochondrial carrier domain"/>
    <property type="match status" value="1"/>
</dbReference>
<dbReference type="PRINTS" id="PR00926">
    <property type="entry name" value="MITOCARRIER"/>
</dbReference>
<evidence type="ECO:0000256" key="3">
    <source>
        <dbReference type="ARBA" id="ARBA00022448"/>
    </source>
</evidence>
<dbReference type="InterPro" id="IPR018108">
    <property type="entry name" value="MCP_transmembrane"/>
</dbReference>
<dbReference type="SUPFAM" id="SSF103506">
    <property type="entry name" value="Mitochondrial carrier"/>
    <property type="match status" value="1"/>
</dbReference>
<keyword evidence="3 10" id="KW-0813">Transport</keyword>
<name>A0A7R9QRS3_9ACAR</name>
<evidence type="ECO:0000256" key="8">
    <source>
        <dbReference type="ARBA" id="ARBA00023136"/>
    </source>
</evidence>
<dbReference type="PROSITE" id="PS50920">
    <property type="entry name" value="SOLCAR"/>
    <property type="match status" value="3"/>
</dbReference>
<evidence type="ECO:0000256" key="5">
    <source>
        <dbReference type="ARBA" id="ARBA00022737"/>
    </source>
</evidence>
<dbReference type="AlphaFoldDB" id="A0A7R9QRS3"/>
<evidence type="ECO:0000256" key="7">
    <source>
        <dbReference type="ARBA" id="ARBA00023128"/>
    </source>
</evidence>
<reference evidence="11" key="1">
    <citation type="submission" date="2020-11" db="EMBL/GenBank/DDBJ databases">
        <authorList>
            <person name="Tran Van P."/>
        </authorList>
    </citation>
    <scope>NUCLEOTIDE SEQUENCE</scope>
</reference>
<dbReference type="GO" id="GO:0055085">
    <property type="term" value="P:transmembrane transport"/>
    <property type="evidence" value="ECO:0007669"/>
    <property type="project" value="InterPro"/>
</dbReference>
<gene>
    <name evidence="11" type="ORF">ONB1V03_LOCUS12760</name>
</gene>
<dbReference type="PANTHER" id="PTHR24089">
    <property type="entry name" value="SOLUTE CARRIER FAMILY 25"/>
    <property type="match status" value="1"/>
</dbReference>
<evidence type="ECO:0000313" key="11">
    <source>
        <dbReference type="EMBL" id="CAD7656120.1"/>
    </source>
</evidence>
<feature type="repeat" description="Solcar" evidence="9">
    <location>
        <begin position="10"/>
        <end position="96"/>
    </location>
</feature>
<keyword evidence="12" id="KW-1185">Reference proteome</keyword>
<evidence type="ECO:0000256" key="10">
    <source>
        <dbReference type="RuleBase" id="RU000488"/>
    </source>
</evidence>
<keyword evidence="4 9" id="KW-0812">Transmembrane</keyword>